<dbReference type="MEROPS" id="S10.007"/>
<reference evidence="17 19" key="3">
    <citation type="journal article" date="2015" name="BMC Genomics">
        <title>Sex and parasites: genomic and transcriptomic analysis of Microbotryum lychnidis-dioicae, the biotrophic and plant-castrating anther smut fungus.</title>
        <authorList>
            <person name="Perlin M.H."/>
            <person name="Amselem J."/>
            <person name="Fontanillas E."/>
            <person name="Toh S.S."/>
            <person name="Chen Z."/>
            <person name="Goldberg J."/>
            <person name="Duplessis S."/>
            <person name="Henrissat B."/>
            <person name="Young S."/>
            <person name="Zeng Q."/>
            <person name="Aguileta G."/>
            <person name="Petit E."/>
            <person name="Badouin H."/>
            <person name="Andrews J."/>
            <person name="Razeeq D."/>
            <person name="Gabaldon T."/>
            <person name="Quesneville H."/>
            <person name="Giraud T."/>
            <person name="Hood M.E."/>
            <person name="Schultz D.J."/>
            <person name="Cuomo C.A."/>
        </authorList>
    </citation>
    <scope>NUCLEOTIDE SEQUENCE [LARGE SCALE GENOMIC DNA]</scope>
    <source>
        <strain evidence="19">p1A1 Lamole</strain>
        <strain evidence="17">P1A1 Lamole</strain>
    </source>
</reference>
<evidence type="ECO:0000313" key="18">
    <source>
        <dbReference type="EnsemblFungi" id="MVLG_07044T0"/>
    </source>
</evidence>
<dbReference type="EMBL" id="GL541833">
    <property type="protein sequence ID" value="KDE02393.1"/>
    <property type="molecule type" value="Genomic_DNA"/>
</dbReference>
<dbReference type="InParanoid" id="U5HJ55"/>
<dbReference type="OMA" id="NTYNPCV"/>
<dbReference type="Pfam" id="PF00450">
    <property type="entry name" value="Peptidase_S10"/>
    <property type="match status" value="1"/>
</dbReference>
<evidence type="ECO:0000256" key="11">
    <source>
        <dbReference type="ARBA" id="ARBA00023034"/>
    </source>
</evidence>
<dbReference type="GO" id="GO:0005802">
    <property type="term" value="C:trans-Golgi network"/>
    <property type="evidence" value="ECO:0007669"/>
    <property type="project" value="TreeGrafter"/>
</dbReference>
<keyword evidence="13" id="KW-0325">Glycoprotein</keyword>
<dbReference type="PANTHER" id="PTHR11802:SF190">
    <property type="entry name" value="PHEROMONE-PROCESSING CARBOXYPEPTIDASE KEX1"/>
    <property type="match status" value="1"/>
</dbReference>
<evidence type="ECO:0000256" key="10">
    <source>
        <dbReference type="ARBA" id="ARBA00022989"/>
    </source>
</evidence>
<name>U5HJ55_USTV1</name>
<evidence type="ECO:0000256" key="14">
    <source>
        <dbReference type="RuleBase" id="RU361156"/>
    </source>
</evidence>
<keyword evidence="9 14" id="KW-0378">Hydrolase</keyword>
<keyword evidence="12 16" id="KW-0472">Membrane</keyword>
<reference evidence="19" key="1">
    <citation type="submission" date="2010-11" db="EMBL/GenBank/DDBJ databases">
        <title>The genome sequence of Microbotryum violaceum strain p1A1 Lamole.</title>
        <authorList>
            <person name="Cuomo C."/>
            <person name="Perlin M."/>
            <person name="Young S.K."/>
            <person name="Zeng Q."/>
            <person name="Gargeya S."/>
            <person name="Alvarado L."/>
            <person name="Berlin A."/>
            <person name="Chapman S.B."/>
            <person name="Chen Z."/>
            <person name="Freedman E."/>
            <person name="Gellesch M."/>
            <person name="Goldberg J."/>
            <person name="Griggs A."/>
            <person name="Gujja S."/>
            <person name="Heilman E."/>
            <person name="Heiman D."/>
            <person name="Howarth C."/>
            <person name="Mehta T."/>
            <person name="Neiman D."/>
            <person name="Pearson M."/>
            <person name="Roberts A."/>
            <person name="Saif S."/>
            <person name="Shea T."/>
            <person name="Shenoy N."/>
            <person name="Sisk P."/>
            <person name="Stolte C."/>
            <person name="Sykes S."/>
            <person name="White J."/>
            <person name="Yandava C."/>
            <person name="Haas B."/>
            <person name="Nusbaum C."/>
            <person name="Birren B."/>
        </authorList>
    </citation>
    <scope>NUCLEOTIDE SEQUENCE [LARGE SCALE GENOMIC DNA]</scope>
    <source>
        <strain evidence="19">p1A1 Lamole</strain>
    </source>
</reference>
<dbReference type="SUPFAM" id="SSF53474">
    <property type="entry name" value="alpha/beta-Hydrolases"/>
    <property type="match status" value="1"/>
</dbReference>
<dbReference type="GO" id="GO:0004185">
    <property type="term" value="F:serine-type carboxypeptidase activity"/>
    <property type="evidence" value="ECO:0007669"/>
    <property type="project" value="UniProtKB-UniRule"/>
</dbReference>
<comment type="subcellular location">
    <subcellularLocation>
        <location evidence="2">Golgi apparatus</location>
        <location evidence="2">trans-Golgi network membrane</location>
        <topology evidence="2">Single-pass type I membrane protein</topology>
    </subcellularLocation>
</comment>
<dbReference type="PROSITE" id="PS00131">
    <property type="entry name" value="CARBOXYPEPT_SER_SER"/>
    <property type="match status" value="1"/>
</dbReference>
<organism evidence="17">
    <name type="scientific">Microbotryum lychnidis-dioicae (strain p1A1 Lamole / MvSl-1064)</name>
    <name type="common">Anther smut fungus</name>
    <dbReference type="NCBI Taxonomy" id="683840"/>
    <lineage>
        <taxon>Eukaryota</taxon>
        <taxon>Fungi</taxon>
        <taxon>Dikarya</taxon>
        <taxon>Basidiomycota</taxon>
        <taxon>Pucciniomycotina</taxon>
        <taxon>Microbotryomycetes</taxon>
        <taxon>Microbotryales</taxon>
        <taxon>Microbotryaceae</taxon>
        <taxon>Microbotryum</taxon>
    </lineage>
</organism>
<keyword evidence="4 14" id="KW-0121">Carboxypeptidase</keyword>
<sequence>MRVGQGGRVPPRVRTPQRHDVEASHTTRAPPRSDLLSGQIARRAAEETGLDGQTDRLPTAAELYISHLPGLPSDDTTTLFGGTLPATAAASATSTDHSDAHLYFLMAQPRHIPNRHRLIIWFNGGPGCSSLDGAFIENGPFRVNKDGKTLKKVVSSWNEYATVIFLDQPAGTGFSYATSDFVTQLDTAADQVVEFLINLYSIFPELSTMDTYLAGESYAGQYIPYIASAILETARIKIPLKGLVMGNGWYSPKDQYPAYLDYLVQRKLVTKGSATYKTIQKTTEECLKTLHEMEVKDPQMKGSTVVGTCEQILNDVTEGTKKGDLCLNQYDTSSYNRCEEEWPPEVTQVQRYLRHPNVVSALHAQKGARWSQCSSAVGSRFWASNSVPSVALLPKLLDEEIPILLYSGGRDLMCCGLGVERMIEGLEWGGLKGFNDTPALEWSVDGRLAGSWKSARGLTFVNVLDASHMVPRDQPLAAHDMLLRFMRVDTLHAAGAAARIPSRIKGSSETGDTVLGVTTPEGKTLTDVVPLDPDSPLLDRPMGEAAAEGKAVGGSAGLGGVKEEGSTTMGKAGMGDGRGGLVAGAGVTVPLLTEKQHEALYGPRRTLFLVVLLVVGGLGIWAWLKWRRKRRVARRAGKGKGREREREGVYVRLGERKGSIRLREEEERVGFGFGGPSRIGGGAGTDAGLAVDTRQVFDIGEDDEEEEEEHEDDGGEEDEETLGDLGASPGGRRRGSD</sequence>
<dbReference type="PROSITE" id="PS00560">
    <property type="entry name" value="CARBOXYPEPT_SER_HIS"/>
    <property type="match status" value="1"/>
</dbReference>
<protein>
    <recommendedName>
        <fullName evidence="14">Carboxypeptidase</fullName>
        <ecNumber evidence="14">3.4.16.-</ecNumber>
    </recommendedName>
</protein>
<feature type="compositionally biased region" description="Acidic residues" evidence="15">
    <location>
        <begin position="699"/>
        <end position="722"/>
    </location>
</feature>
<keyword evidence="11" id="KW-0333">Golgi apparatus</keyword>
<evidence type="ECO:0000256" key="3">
    <source>
        <dbReference type="ARBA" id="ARBA00009431"/>
    </source>
</evidence>
<keyword evidence="10 16" id="KW-1133">Transmembrane helix</keyword>
<dbReference type="PANTHER" id="PTHR11802">
    <property type="entry name" value="SERINE PROTEASE FAMILY S10 SERINE CARBOXYPEPTIDASE"/>
    <property type="match status" value="1"/>
</dbReference>
<dbReference type="Gene3D" id="3.40.50.1820">
    <property type="entry name" value="alpha/beta hydrolase"/>
    <property type="match status" value="1"/>
</dbReference>
<keyword evidence="8" id="KW-0732">Signal</keyword>
<evidence type="ECO:0000256" key="4">
    <source>
        <dbReference type="ARBA" id="ARBA00022645"/>
    </source>
</evidence>
<dbReference type="PRINTS" id="PR00724">
    <property type="entry name" value="CRBOXYPTASEC"/>
</dbReference>
<gene>
    <name evidence="17" type="ORF">MVLG_07044</name>
</gene>
<dbReference type="EMBL" id="AEIJ01001001">
    <property type="status" value="NOT_ANNOTATED_CDS"/>
    <property type="molecule type" value="Genomic_DNA"/>
</dbReference>
<evidence type="ECO:0000313" key="17">
    <source>
        <dbReference type="EMBL" id="KDE02393.1"/>
    </source>
</evidence>
<reference evidence="18" key="4">
    <citation type="submission" date="2015-06" db="UniProtKB">
        <authorList>
            <consortium name="EnsemblFungi"/>
        </authorList>
    </citation>
    <scope>IDENTIFICATION</scope>
</reference>
<evidence type="ECO:0000256" key="1">
    <source>
        <dbReference type="ARBA" id="ARBA00001003"/>
    </source>
</evidence>
<dbReference type="Proteomes" id="UP000017200">
    <property type="component" value="Unassembled WGS sequence"/>
</dbReference>
<feature type="transmembrane region" description="Helical" evidence="16">
    <location>
        <begin position="606"/>
        <end position="624"/>
    </location>
</feature>
<evidence type="ECO:0000256" key="7">
    <source>
        <dbReference type="ARBA" id="ARBA00022703"/>
    </source>
</evidence>
<evidence type="ECO:0000256" key="9">
    <source>
        <dbReference type="ARBA" id="ARBA00022801"/>
    </source>
</evidence>
<dbReference type="AlphaFoldDB" id="U5HJ55"/>
<accession>U5HJ55</accession>
<feature type="region of interest" description="Disordered" evidence="15">
    <location>
        <begin position="1"/>
        <end position="35"/>
    </location>
</feature>
<evidence type="ECO:0000256" key="6">
    <source>
        <dbReference type="ARBA" id="ARBA00022692"/>
    </source>
</evidence>
<proteinExistence type="inferred from homology"/>
<evidence type="ECO:0000256" key="5">
    <source>
        <dbReference type="ARBA" id="ARBA00022670"/>
    </source>
</evidence>
<dbReference type="InterPro" id="IPR018202">
    <property type="entry name" value="Ser_caboxypep_ser_AS"/>
</dbReference>
<evidence type="ECO:0000256" key="8">
    <source>
        <dbReference type="ARBA" id="ARBA00022729"/>
    </source>
</evidence>
<evidence type="ECO:0000313" key="19">
    <source>
        <dbReference type="Proteomes" id="UP000017200"/>
    </source>
</evidence>
<evidence type="ECO:0000256" key="13">
    <source>
        <dbReference type="ARBA" id="ARBA00023180"/>
    </source>
</evidence>
<reference evidence="17" key="2">
    <citation type="submission" date="2010-11" db="EMBL/GenBank/DDBJ databases">
        <authorList>
            <consortium name="The Broad Institute Genome Sequencing Platform"/>
            <person name="Earl A."/>
            <person name="Ward D."/>
            <person name="Feldgarden M."/>
            <person name="Gevers D."/>
            <person name="Butler R."/>
            <person name="Young S.K."/>
            <person name="Zeng Q."/>
            <person name="Gargeya S."/>
            <person name="Fitzgerald M."/>
            <person name="Haas B."/>
            <person name="Abouelleil A."/>
            <person name="Alvarado L."/>
            <person name="Arachchi H.M."/>
            <person name="Berlin A."/>
            <person name="Brown A."/>
            <person name="Chapman S.B."/>
            <person name="Chen Z."/>
            <person name="Dunbar C."/>
            <person name="Freedman E."/>
            <person name="Gearin G."/>
            <person name="Gellesch M."/>
            <person name="Goldberg J."/>
            <person name="Griggs A."/>
            <person name="Gujja S."/>
            <person name="Heilman E."/>
            <person name="Heiman D."/>
            <person name="Howarth C."/>
            <person name="Larson L."/>
            <person name="Lui A."/>
            <person name="MacDonald P.J.P."/>
            <person name="Mehta T."/>
            <person name="Montmayeur A."/>
            <person name="Murphy C."/>
            <person name="Neiman D."/>
            <person name="Pearson M."/>
            <person name="Priest M."/>
            <person name="Roberts A."/>
            <person name="Saif S."/>
            <person name="Shea T."/>
            <person name="Shenoy N."/>
            <person name="Sisk P."/>
            <person name="Stolte C."/>
            <person name="Sykes S."/>
            <person name="White J."/>
            <person name="Yandava C."/>
            <person name="Wortman J."/>
            <person name="Nusbaum C."/>
            <person name="Birren B."/>
        </authorList>
    </citation>
    <scope>NUCLEOTIDE SEQUENCE</scope>
    <source>
        <strain evidence="17">P1A1 Lamole</strain>
    </source>
</reference>
<dbReference type="InterPro" id="IPR033124">
    <property type="entry name" value="Ser_caboxypep_his_AS"/>
</dbReference>
<evidence type="ECO:0000256" key="12">
    <source>
        <dbReference type="ARBA" id="ARBA00023136"/>
    </source>
</evidence>
<keyword evidence="5 14" id="KW-0645">Protease</keyword>
<comment type="catalytic activity">
    <reaction evidence="1">
        <text>Preferential release of a C-terminal arginine or lysine residue.</text>
        <dbReference type="EC" id="3.4.16.6"/>
    </reaction>
</comment>
<dbReference type="OrthoDB" id="443318at2759"/>
<dbReference type="FunCoup" id="U5HJ55">
    <property type="interactions" value="213"/>
</dbReference>
<evidence type="ECO:0000256" key="16">
    <source>
        <dbReference type="SAM" id="Phobius"/>
    </source>
</evidence>
<dbReference type="GO" id="GO:0006915">
    <property type="term" value="P:apoptotic process"/>
    <property type="evidence" value="ECO:0007669"/>
    <property type="project" value="UniProtKB-KW"/>
</dbReference>
<keyword evidence="19" id="KW-1185">Reference proteome</keyword>
<dbReference type="EnsemblFungi" id="MVLG_07044T0">
    <property type="protein sequence ID" value="MVLG_07044T0"/>
    <property type="gene ID" value="MVLG_07044"/>
</dbReference>
<feature type="compositionally biased region" description="Gly residues" evidence="15">
    <location>
        <begin position="673"/>
        <end position="685"/>
    </location>
</feature>
<dbReference type="InterPro" id="IPR001563">
    <property type="entry name" value="Peptidase_S10"/>
</dbReference>
<keyword evidence="6 16" id="KW-0812">Transmembrane</keyword>
<evidence type="ECO:0000256" key="2">
    <source>
        <dbReference type="ARBA" id="ARBA00004393"/>
    </source>
</evidence>
<comment type="similarity">
    <text evidence="3 14">Belongs to the peptidase S10 family.</text>
</comment>
<keyword evidence="7" id="KW-0053">Apoptosis</keyword>
<dbReference type="HOGENOM" id="CLU_008523_11_1_1"/>
<evidence type="ECO:0000256" key="15">
    <source>
        <dbReference type="SAM" id="MobiDB-lite"/>
    </source>
</evidence>
<dbReference type="InterPro" id="IPR029058">
    <property type="entry name" value="AB_hydrolase_fold"/>
</dbReference>
<dbReference type="STRING" id="683840.U5HJ55"/>
<feature type="region of interest" description="Disordered" evidence="15">
    <location>
        <begin position="673"/>
        <end position="737"/>
    </location>
</feature>
<dbReference type="GO" id="GO:0006508">
    <property type="term" value="P:proteolysis"/>
    <property type="evidence" value="ECO:0007669"/>
    <property type="project" value="UniProtKB-KW"/>
</dbReference>
<dbReference type="EC" id="3.4.16.-" evidence="14"/>